<comment type="caution">
    <text evidence="8">The sequence shown here is derived from an EMBL/GenBank/DDBJ whole genome shotgun (WGS) entry which is preliminary data.</text>
</comment>
<dbReference type="EMBL" id="RCBY01000164">
    <property type="protein sequence ID" value="RQH31815.1"/>
    <property type="molecule type" value="Genomic_DNA"/>
</dbReference>
<dbReference type="GO" id="GO:0046872">
    <property type="term" value="F:metal ion binding"/>
    <property type="evidence" value="ECO:0007669"/>
    <property type="project" value="UniProtKB-KW"/>
</dbReference>
<accession>A0A3N6QC92</accession>
<dbReference type="Proteomes" id="UP000269154">
    <property type="component" value="Unassembled WGS sequence"/>
</dbReference>
<keyword evidence="9" id="KW-1185">Reference proteome</keyword>
<dbReference type="PANTHER" id="PTHR43779">
    <property type="entry name" value="DIOXYGENASE RV0097-RELATED"/>
    <property type="match status" value="1"/>
</dbReference>
<sequence length="298" mass="34014">MNAIRENISIEKYQNSRLGKEIFPGFNLVNLSPKQAEELKENLWENGVIFIRNQNLTASQLTEFARQTFRDSSLGHRRPKSLNPEIPAYLQSSGCGILGNPKGLSQNVLGKIAWQWHHDKDLLPKTAGLEMNTPYVVMLYGVTIPSEGIDGQPHTTGFLDMIKAYNNFEPEYQQQLEQLSMYHLSPVSPQPGEEIPRKLHPLVSTHQITGRKGLYLGSDTSILQGLEDKPDLAKRYWVELFEKALNYTPIYHHVWQAGDIVFWDNSQVMHTGKAYDSSKYKRIALRIGVVNNRDDYNC</sequence>
<comment type="similarity">
    <text evidence="2">Belongs to the TfdA dioxygenase family.</text>
</comment>
<dbReference type="InterPro" id="IPR042098">
    <property type="entry name" value="TauD-like_sf"/>
</dbReference>
<keyword evidence="4 8" id="KW-0223">Dioxygenase</keyword>
<evidence type="ECO:0000256" key="6">
    <source>
        <dbReference type="ARBA" id="ARBA00023004"/>
    </source>
</evidence>
<dbReference type="OrthoDB" id="581608at2"/>
<proteinExistence type="inferred from homology"/>
<dbReference type="AlphaFoldDB" id="A0A3N6QC92"/>
<dbReference type="Pfam" id="PF02668">
    <property type="entry name" value="TauD"/>
    <property type="match status" value="1"/>
</dbReference>
<dbReference type="GO" id="GO:0051213">
    <property type="term" value="F:dioxygenase activity"/>
    <property type="evidence" value="ECO:0007669"/>
    <property type="project" value="UniProtKB-KW"/>
</dbReference>
<keyword evidence="5" id="KW-0560">Oxidoreductase</keyword>
<evidence type="ECO:0000313" key="8">
    <source>
        <dbReference type="EMBL" id="RQH31815.1"/>
    </source>
</evidence>
<feature type="domain" description="TauD/TfdA-like" evidence="7">
    <location>
        <begin position="14"/>
        <end position="285"/>
    </location>
</feature>
<dbReference type="RefSeq" id="WP_124155248.1">
    <property type="nucleotide sequence ID" value="NZ_CAWOLW010000073.1"/>
</dbReference>
<comment type="cofactor">
    <cofactor evidence="1">
        <name>Fe(2+)</name>
        <dbReference type="ChEBI" id="CHEBI:29033"/>
    </cofactor>
</comment>
<evidence type="ECO:0000256" key="2">
    <source>
        <dbReference type="ARBA" id="ARBA00005896"/>
    </source>
</evidence>
<organism evidence="8 9">
    <name type="scientific">Okeania hirsuta</name>
    <dbReference type="NCBI Taxonomy" id="1458930"/>
    <lineage>
        <taxon>Bacteria</taxon>
        <taxon>Bacillati</taxon>
        <taxon>Cyanobacteriota</taxon>
        <taxon>Cyanophyceae</taxon>
        <taxon>Oscillatoriophycideae</taxon>
        <taxon>Oscillatoriales</taxon>
        <taxon>Microcoleaceae</taxon>
        <taxon>Okeania</taxon>
    </lineage>
</organism>
<keyword evidence="3" id="KW-0479">Metal-binding</keyword>
<dbReference type="PANTHER" id="PTHR43779:SF3">
    <property type="entry name" value="(3R)-3-[(CARBOXYMETHYL)AMINO]FATTY ACID OXYGENASE_DECARBOXYLASE"/>
    <property type="match status" value="1"/>
</dbReference>
<gene>
    <name evidence="8" type="ORF">D5R40_23010</name>
</gene>
<reference evidence="8 9" key="1">
    <citation type="journal article" date="2018" name="ACS Chem. Biol.">
        <title>Ketoreductase domain dysfunction expands chemodiversity: malyngamide biosynthesis in the cyanobacterium Okeania hirsuta.</title>
        <authorList>
            <person name="Moss N.A."/>
            <person name="Leao T."/>
            <person name="Rankin M."/>
            <person name="McCullough T.M."/>
            <person name="Qu P."/>
            <person name="Korobeynikov A."/>
            <person name="Smith J.L."/>
            <person name="Gerwick L."/>
            <person name="Gerwick W.H."/>
        </authorList>
    </citation>
    <scope>NUCLEOTIDE SEQUENCE [LARGE SCALE GENOMIC DNA]</scope>
    <source>
        <strain evidence="8 9">PAB10Feb10-1</strain>
    </source>
</reference>
<dbReference type="InterPro" id="IPR051178">
    <property type="entry name" value="TfdA_dioxygenase"/>
</dbReference>
<evidence type="ECO:0000256" key="5">
    <source>
        <dbReference type="ARBA" id="ARBA00023002"/>
    </source>
</evidence>
<name>A0A3N6QC92_9CYAN</name>
<dbReference type="InterPro" id="IPR003819">
    <property type="entry name" value="TauD/TfdA-like"/>
</dbReference>
<evidence type="ECO:0000313" key="9">
    <source>
        <dbReference type="Proteomes" id="UP000269154"/>
    </source>
</evidence>
<evidence type="ECO:0000259" key="7">
    <source>
        <dbReference type="Pfam" id="PF02668"/>
    </source>
</evidence>
<dbReference type="Gene3D" id="3.60.130.10">
    <property type="entry name" value="Clavaminate synthase-like"/>
    <property type="match status" value="1"/>
</dbReference>
<dbReference type="SUPFAM" id="SSF51197">
    <property type="entry name" value="Clavaminate synthase-like"/>
    <property type="match status" value="1"/>
</dbReference>
<evidence type="ECO:0000256" key="3">
    <source>
        <dbReference type="ARBA" id="ARBA00022723"/>
    </source>
</evidence>
<evidence type="ECO:0000256" key="4">
    <source>
        <dbReference type="ARBA" id="ARBA00022964"/>
    </source>
</evidence>
<evidence type="ECO:0000256" key="1">
    <source>
        <dbReference type="ARBA" id="ARBA00001954"/>
    </source>
</evidence>
<protein>
    <submittedName>
        <fullName evidence="8">TauD/TfdA family dioxygenase</fullName>
    </submittedName>
</protein>
<keyword evidence="6" id="KW-0408">Iron</keyword>